<dbReference type="Proteomes" id="UP000323242">
    <property type="component" value="Unassembled WGS sequence"/>
</dbReference>
<evidence type="ECO:0008006" key="3">
    <source>
        <dbReference type="Google" id="ProtNLM"/>
    </source>
</evidence>
<accession>A0A5D4JML3</accession>
<evidence type="ECO:0000313" key="1">
    <source>
        <dbReference type="EMBL" id="TYR65565.1"/>
    </source>
</evidence>
<dbReference type="RefSeq" id="WP_148901650.1">
    <property type="nucleotide sequence ID" value="NZ_JBIRRC010000008.1"/>
</dbReference>
<dbReference type="AlphaFoldDB" id="A0A5D4JML3"/>
<proteinExistence type="predicted"/>
<name>A0A5D4JML3_9ACTN</name>
<protein>
    <recommendedName>
        <fullName evidence="3">DUF1837 domain-containing protein</fullName>
    </recommendedName>
</protein>
<organism evidence="1 2">
    <name type="scientific">Streptomyces parvus</name>
    <dbReference type="NCBI Taxonomy" id="66428"/>
    <lineage>
        <taxon>Bacteria</taxon>
        <taxon>Bacillati</taxon>
        <taxon>Actinomycetota</taxon>
        <taxon>Actinomycetes</taxon>
        <taxon>Kitasatosporales</taxon>
        <taxon>Streptomycetaceae</taxon>
        <taxon>Streptomyces</taxon>
    </lineage>
</organism>
<comment type="caution">
    <text evidence="1">The sequence shown here is derived from an EMBL/GenBank/DDBJ whole genome shotgun (WGS) entry which is preliminary data.</text>
</comment>
<dbReference type="EMBL" id="VSZQ01000019">
    <property type="protein sequence ID" value="TYR65565.1"/>
    <property type="molecule type" value="Genomic_DNA"/>
</dbReference>
<evidence type="ECO:0000313" key="2">
    <source>
        <dbReference type="Proteomes" id="UP000323242"/>
    </source>
</evidence>
<sequence length="296" mass="31852">MAVGGIQSGVVLSLQLVEAALDEIAASVSLRALPEPSSHTALVVSGVESSEVARSLGRVLVGLLLGAVRCNVSLAAALLVGGADDREQLAGDVVELIGANNSFVTDGEILFRDTKRNAWLAEGLLHVLLVLQNRDPGELLGGRIHALRQMHPIPTQQGFDAVALYVRGDVLSLAIGESKASRLDGSGQLTQAAKIFKSLDSGDHLRHLRQELMALEGYLSTELAGQVANSVLKQRCYVPSIVHEVPFDARRDRVTLKDLTPPREHKRLLIIRLQDFHGFFDAVADAMREAVTEIVV</sequence>
<keyword evidence="2" id="KW-1185">Reference proteome</keyword>
<reference evidence="1 2" key="1">
    <citation type="submission" date="2019-08" db="EMBL/GenBank/DDBJ databases">
        <title>Draft genome for granaticin producer strain Streptomyces parvus C05.</title>
        <authorList>
            <person name="Gonzalez-Pimentel J.L."/>
        </authorList>
    </citation>
    <scope>NUCLEOTIDE SEQUENCE [LARGE SCALE GENOMIC DNA]</scope>
    <source>
        <strain evidence="1 2">C05</strain>
    </source>
</reference>
<gene>
    <name evidence="1" type="ORF">FY004_05530</name>
</gene>